<accession>A0ABD0LBG2</accession>
<evidence type="ECO:0000313" key="2">
    <source>
        <dbReference type="EMBL" id="KAK7496829.1"/>
    </source>
</evidence>
<proteinExistence type="predicted"/>
<evidence type="ECO:0000256" key="1">
    <source>
        <dbReference type="SAM" id="MobiDB-lite"/>
    </source>
</evidence>
<protein>
    <recommendedName>
        <fullName evidence="4">Secreted protein</fullName>
    </recommendedName>
</protein>
<sequence length="106" mass="11914">MKAESQRNFTTVLSLRLVACSCNCLWSKKLNCLPDHRLVPFYSHGQEKYTKERPSACMHSQLALTADRSCSCTGLCGEGSNGLSRAPREQRANPRNGVRQRRINDT</sequence>
<dbReference type="AlphaFoldDB" id="A0ABD0LBG2"/>
<feature type="region of interest" description="Disordered" evidence="1">
    <location>
        <begin position="78"/>
        <end position="106"/>
    </location>
</feature>
<reference evidence="2 3" key="1">
    <citation type="journal article" date="2023" name="Sci. Data">
        <title>Genome assembly of the Korean intertidal mud-creeper Batillaria attramentaria.</title>
        <authorList>
            <person name="Patra A.K."/>
            <person name="Ho P.T."/>
            <person name="Jun S."/>
            <person name="Lee S.J."/>
            <person name="Kim Y."/>
            <person name="Won Y.J."/>
        </authorList>
    </citation>
    <scope>NUCLEOTIDE SEQUENCE [LARGE SCALE GENOMIC DNA]</scope>
    <source>
        <strain evidence="2">Wonlab-2016</strain>
    </source>
</reference>
<keyword evidence="3" id="KW-1185">Reference proteome</keyword>
<name>A0ABD0LBG2_9CAEN</name>
<dbReference type="EMBL" id="JACVVK020000063">
    <property type="protein sequence ID" value="KAK7496829.1"/>
    <property type="molecule type" value="Genomic_DNA"/>
</dbReference>
<evidence type="ECO:0008006" key="4">
    <source>
        <dbReference type="Google" id="ProtNLM"/>
    </source>
</evidence>
<evidence type="ECO:0000313" key="3">
    <source>
        <dbReference type="Proteomes" id="UP001519460"/>
    </source>
</evidence>
<dbReference type="Proteomes" id="UP001519460">
    <property type="component" value="Unassembled WGS sequence"/>
</dbReference>
<comment type="caution">
    <text evidence="2">The sequence shown here is derived from an EMBL/GenBank/DDBJ whole genome shotgun (WGS) entry which is preliminary data.</text>
</comment>
<gene>
    <name evidence="2" type="ORF">BaRGS_00011809</name>
</gene>
<organism evidence="2 3">
    <name type="scientific">Batillaria attramentaria</name>
    <dbReference type="NCBI Taxonomy" id="370345"/>
    <lineage>
        <taxon>Eukaryota</taxon>
        <taxon>Metazoa</taxon>
        <taxon>Spiralia</taxon>
        <taxon>Lophotrochozoa</taxon>
        <taxon>Mollusca</taxon>
        <taxon>Gastropoda</taxon>
        <taxon>Caenogastropoda</taxon>
        <taxon>Sorbeoconcha</taxon>
        <taxon>Cerithioidea</taxon>
        <taxon>Batillariidae</taxon>
        <taxon>Batillaria</taxon>
    </lineage>
</organism>